<evidence type="ECO:0000256" key="2">
    <source>
        <dbReference type="ARBA" id="ARBA00061659"/>
    </source>
</evidence>
<dbReference type="InterPro" id="IPR046848">
    <property type="entry name" value="E_motif"/>
</dbReference>
<feature type="repeat" description="PPR" evidence="3">
    <location>
        <begin position="264"/>
        <end position="298"/>
    </location>
</feature>
<evidence type="ECO:0000256" key="1">
    <source>
        <dbReference type="ARBA" id="ARBA00022737"/>
    </source>
</evidence>
<keyword evidence="1" id="KW-0677">Repeat</keyword>
<evidence type="ECO:0000313" key="5">
    <source>
        <dbReference type="Proteomes" id="UP000287651"/>
    </source>
</evidence>
<dbReference type="EMBL" id="AMZH03003908">
    <property type="protein sequence ID" value="RRT70771.1"/>
    <property type="molecule type" value="Genomic_DNA"/>
</dbReference>
<dbReference type="InterPro" id="IPR002885">
    <property type="entry name" value="PPR_rpt"/>
</dbReference>
<evidence type="ECO:0000256" key="3">
    <source>
        <dbReference type="PROSITE-ProRule" id="PRU00708"/>
    </source>
</evidence>
<dbReference type="Proteomes" id="UP000287651">
    <property type="component" value="Unassembled WGS sequence"/>
</dbReference>
<dbReference type="GO" id="GO:0099402">
    <property type="term" value="P:plant organ development"/>
    <property type="evidence" value="ECO:0007669"/>
    <property type="project" value="UniProtKB-ARBA"/>
</dbReference>
<dbReference type="GO" id="GO:0005739">
    <property type="term" value="C:mitochondrion"/>
    <property type="evidence" value="ECO:0007669"/>
    <property type="project" value="UniProtKB-ARBA"/>
</dbReference>
<dbReference type="FunFam" id="1.25.40.10:FF:000205">
    <property type="entry name" value="Pentatricopeptide repeat-containing protein, mitochondrial"/>
    <property type="match status" value="1"/>
</dbReference>
<accession>A0A427A3I9</accession>
<name>A0A427A3I9_ENSVE</name>
<dbReference type="AlphaFoldDB" id="A0A427A3I9"/>
<protein>
    <recommendedName>
        <fullName evidence="6">Pentatricopeptide repeat-containing protein</fullName>
    </recommendedName>
</protein>
<feature type="repeat" description="PPR" evidence="3">
    <location>
        <begin position="470"/>
        <end position="504"/>
    </location>
</feature>
<feature type="repeat" description="PPR" evidence="3">
    <location>
        <begin position="61"/>
        <end position="95"/>
    </location>
</feature>
<evidence type="ECO:0000313" key="4">
    <source>
        <dbReference type="EMBL" id="RRT70771.1"/>
    </source>
</evidence>
<feature type="repeat" description="PPR" evidence="3">
    <location>
        <begin position="162"/>
        <end position="196"/>
    </location>
</feature>
<dbReference type="InterPro" id="IPR011990">
    <property type="entry name" value="TPR-like_helical_dom_sf"/>
</dbReference>
<dbReference type="PANTHER" id="PTHR47926:SF372">
    <property type="entry name" value="PENTATRICOPEPTIDE REPEAT-CONTAINING PROTEIN"/>
    <property type="match status" value="1"/>
</dbReference>
<dbReference type="FunFam" id="1.25.40.10:FF:000227">
    <property type="entry name" value="Pentatricopeptide repeat-containing protein At3g13880"/>
    <property type="match status" value="1"/>
</dbReference>
<dbReference type="InterPro" id="IPR046960">
    <property type="entry name" value="PPR_At4g14850-like_plant"/>
</dbReference>
<dbReference type="InterPro" id="IPR046849">
    <property type="entry name" value="E2_motif"/>
</dbReference>
<dbReference type="Pfam" id="PF01535">
    <property type="entry name" value="PPR"/>
    <property type="match status" value="4"/>
</dbReference>
<feature type="repeat" description="PPR" evidence="3">
    <location>
        <begin position="30"/>
        <end position="60"/>
    </location>
</feature>
<sequence length="703" mass="76753">MHSSRRLRAALRTAAKTHARLLKSGDAAVDPCTWNKVLASYSKSGGLAEACKLFDEIPLRDTVSWNSLIAAHVLSQAHRRAWSVFRTMLSEGLSLDQHTFGSVLKSVAGAARLDLGGQVHALIVKSSFDRNVFSGSALVDMYAKCGRIREAVMALELMPEPNVVSWNAVVAGYARAGDAEAAFRVSCRMEREGVMLDEATFASLLTLLHGTADYGLISQAHAKIVKCGRTADTIVCNAAITAYSQCGSVADSRKIFDRLDGVKDLVTWNSMLAAYACHGLTAAAIELFARMQKLGIDPDVYTFTSAISACFDHGQGGNGRALHAVGVKMGYDDALPVCNALIAMYMRPGEDGAVDDAWRCFRSMELKDSVSWNSMLTGLSQNGSGEAAAKLFAHMLSGHVEIDQYSFCATLRSCADLAVLQLGRQIHGLALRSGFAANEFVGSSLIHMYSKCGVLEDARQVFDETPHGSSSVTWNSMIFGLAQHGRGRTALDLFAEMREREVSPDHITFVGLITACSHTGLVEQGSRLLKLMQPAFGVPLRMEHYACGVDLFGRAGRLDEAKKLVESMPFEPDAMVWMTLLGGCRIHGDMALAGHVTQHLRLSEEAEHHHSTYVLLSHMYSGLGLWADRAMVQKAMRSRGLSKVPGWSWMEITNEVHSFNAEDRSHPQSEEIYRMLELLIEVMEMAPFSEIEVLDSINPSCGF</sequence>
<feature type="repeat" description="PPR" evidence="3">
    <location>
        <begin position="368"/>
        <end position="402"/>
    </location>
</feature>
<dbReference type="FunFam" id="1.25.40.10:FF:000158">
    <property type="entry name" value="pentatricopeptide repeat-containing protein At2g33680"/>
    <property type="match status" value="1"/>
</dbReference>
<proteinExistence type="inferred from homology"/>
<evidence type="ECO:0008006" key="6">
    <source>
        <dbReference type="Google" id="ProtNLM"/>
    </source>
</evidence>
<dbReference type="GO" id="GO:0009451">
    <property type="term" value="P:RNA modification"/>
    <property type="evidence" value="ECO:0007669"/>
    <property type="project" value="InterPro"/>
</dbReference>
<dbReference type="Pfam" id="PF13041">
    <property type="entry name" value="PPR_2"/>
    <property type="match status" value="5"/>
</dbReference>
<dbReference type="Pfam" id="PF20431">
    <property type="entry name" value="E_motif"/>
    <property type="match status" value="1"/>
</dbReference>
<dbReference type="PANTHER" id="PTHR47926">
    <property type="entry name" value="PENTATRICOPEPTIDE REPEAT-CONTAINING PROTEIN"/>
    <property type="match status" value="1"/>
</dbReference>
<dbReference type="Pfam" id="PF20430">
    <property type="entry name" value="Eplus_motif"/>
    <property type="match status" value="1"/>
</dbReference>
<comment type="caution">
    <text evidence="4">The sequence shown here is derived from an EMBL/GenBank/DDBJ whole genome shotgun (WGS) entry which is preliminary data.</text>
</comment>
<gene>
    <name evidence="4" type="ORF">B296_00009166</name>
</gene>
<comment type="similarity">
    <text evidence="2">Belongs to the PPR family. PCMP-E subfamily.</text>
</comment>
<dbReference type="GO" id="GO:0003723">
    <property type="term" value="F:RNA binding"/>
    <property type="evidence" value="ECO:0007669"/>
    <property type="project" value="InterPro"/>
</dbReference>
<dbReference type="Gene3D" id="1.25.40.10">
    <property type="entry name" value="Tetratricopeptide repeat domain"/>
    <property type="match status" value="6"/>
</dbReference>
<organism evidence="4 5">
    <name type="scientific">Ensete ventricosum</name>
    <name type="common">Abyssinian banana</name>
    <name type="synonym">Musa ensete</name>
    <dbReference type="NCBI Taxonomy" id="4639"/>
    <lineage>
        <taxon>Eukaryota</taxon>
        <taxon>Viridiplantae</taxon>
        <taxon>Streptophyta</taxon>
        <taxon>Embryophyta</taxon>
        <taxon>Tracheophyta</taxon>
        <taxon>Spermatophyta</taxon>
        <taxon>Magnoliopsida</taxon>
        <taxon>Liliopsida</taxon>
        <taxon>Zingiberales</taxon>
        <taxon>Musaceae</taxon>
        <taxon>Ensete</taxon>
    </lineage>
</organism>
<reference evidence="4 5" key="1">
    <citation type="journal article" date="2014" name="Agronomy (Basel)">
        <title>A Draft Genome Sequence for Ensete ventricosum, the Drought-Tolerant Tree Against Hunger.</title>
        <authorList>
            <person name="Harrison J."/>
            <person name="Moore K.A."/>
            <person name="Paszkiewicz K."/>
            <person name="Jones T."/>
            <person name="Grant M."/>
            <person name="Ambacheew D."/>
            <person name="Muzemil S."/>
            <person name="Studholme D.J."/>
        </authorList>
    </citation>
    <scope>NUCLEOTIDE SEQUENCE [LARGE SCALE GENOMIC DNA]</scope>
</reference>
<dbReference type="NCBIfam" id="TIGR00756">
    <property type="entry name" value="PPR"/>
    <property type="match status" value="4"/>
</dbReference>
<dbReference type="PROSITE" id="PS51375">
    <property type="entry name" value="PPR"/>
    <property type="match status" value="6"/>
</dbReference>